<keyword evidence="6 14" id="KW-0812">Transmembrane</keyword>
<keyword evidence="4" id="KW-0723">Serine/threonine-protein kinase</keyword>
<evidence type="ECO:0000256" key="12">
    <source>
        <dbReference type="PROSITE-ProRule" id="PRU10141"/>
    </source>
</evidence>
<dbReference type="PROSITE" id="PS00107">
    <property type="entry name" value="PROTEIN_KINASE_ATP"/>
    <property type="match status" value="1"/>
</dbReference>
<evidence type="ECO:0000256" key="6">
    <source>
        <dbReference type="ARBA" id="ARBA00022692"/>
    </source>
</evidence>
<dbReference type="InterPro" id="IPR008271">
    <property type="entry name" value="Ser/Thr_kinase_AS"/>
</dbReference>
<dbReference type="GO" id="GO:0080090">
    <property type="term" value="P:regulation of primary metabolic process"/>
    <property type="evidence" value="ECO:0007669"/>
    <property type="project" value="UniProtKB-ARBA"/>
</dbReference>
<sequence>MVASSDRPKAGARFGKYELIALLGRGGMGEVYEARDTQKGRIVALKILLEQYAQDPSYRSRFTREASAAASLQEPHVVPIHDWGEINGNLYIDMRLIRGTDLRSLTVGGPLDPVRAVHIIGQVASALDAAHAEGLIHRDIKPENIVVSGDDFAHLLDFGIAEKVGDTHLTQAGMTVGSWAYMAPERLSGDHATKSVDIYSLSCVLYEALTGARPFAIDSMQQVVNAHLYTPPPRASAANPRVPPSLDAVIERGMAKEPDDRYGSAGALARAAQRGLSAPAGRDPNATLAAAHVNFPTEQHTRPAPPLPAALHPPPPTVPPSRPSMSKPMLIGIAVCAALVLAVAGIAIGLFAGQSDDDEGEASAQNPSLTRLPVPERPSLPTGQRPSAPAPNPSPRRPAAPPPAVTGVDGLGQRCDGGFEVAGDLGDGGRAVRGSLETSCRFVDNVLSAYWDAGGPNASPSTIYAAGGVPCDPRSARCRGNLYVLECGPFGVSDWVTCRGGVNAVVHIY</sequence>
<evidence type="ECO:0000256" key="4">
    <source>
        <dbReference type="ARBA" id="ARBA00022527"/>
    </source>
</evidence>
<keyword evidence="5" id="KW-0808">Transferase</keyword>
<evidence type="ECO:0000256" key="9">
    <source>
        <dbReference type="ARBA" id="ARBA00022840"/>
    </source>
</evidence>
<reference evidence="16 17" key="1">
    <citation type="journal article" date="2019" name="Emerg. Microbes Infect.">
        <title>Comprehensive subspecies identification of 175 nontuberculous mycobacteria species based on 7547 genomic profiles.</title>
        <authorList>
            <person name="Matsumoto Y."/>
            <person name="Kinjo T."/>
            <person name="Motooka D."/>
            <person name="Nabeya D."/>
            <person name="Jung N."/>
            <person name="Uechi K."/>
            <person name="Horii T."/>
            <person name="Iida T."/>
            <person name="Fujita J."/>
            <person name="Nakamura S."/>
        </authorList>
    </citation>
    <scope>NUCLEOTIDE SEQUENCE [LARGE SCALE GENOMIC DNA]</scope>
    <source>
        <strain evidence="16 17">JCM 30996</strain>
    </source>
</reference>
<evidence type="ECO:0000256" key="5">
    <source>
        <dbReference type="ARBA" id="ARBA00022679"/>
    </source>
</evidence>
<evidence type="ECO:0000256" key="13">
    <source>
        <dbReference type="SAM" id="MobiDB-lite"/>
    </source>
</evidence>
<dbReference type="InterPro" id="IPR011009">
    <property type="entry name" value="Kinase-like_dom_sf"/>
</dbReference>
<keyword evidence="8" id="KW-0418">Kinase</keyword>
<dbReference type="GO" id="GO:0005886">
    <property type="term" value="C:plasma membrane"/>
    <property type="evidence" value="ECO:0007669"/>
    <property type="project" value="UniProtKB-SubCell"/>
</dbReference>
<dbReference type="PROSITE" id="PS50011">
    <property type="entry name" value="PROTEIN_KINASE_DOM"/>
    <property type="match status" value="1"/>
</dbReference>
<dbReference type="Proteomes" id="UP000465304">
    <property type="component" value="Unassembled WGS sequence"/>
</dbReference>
<keyword evidence="9 12" id="KW-0067">ATP-binding</keyword>
<evidence type="ECO:0000259" key="15">
    <source>
        <dbReference type="PROSITE" id="PS50011"/>
    </source>
</evidence>
<evidence type="ECO:0000256" key="2">
    <source>
        <dbReference type="ARBA" id="ARBA00012513"/>
    </source>
</evidence>
<proteinExistence type="predicted"/>
<dbReference type="RefSeq" id="WP_264065064.1">
    <property type="nucleotide sequence ID" value="NZ_JACKSE010000380.1"/>
</dbReference>
<evidence type="ECO:0000313" key="16">
    <source>
        <dbReference type="EMBL" id="GFH00608.1"/>
    </source>
</evidence>
<keyword evidence="11 14" id="KW-0472">Membrane</keyword>
<protein>
    <recommendedName>
        <fullName evidence="2">non-specific serine/threonine protein kinase</fullName>
        <ecNumber evidence="2">2.7.11.1</ecNumber>
    </recommendedName>
</protein>
<keyword evidence="7 12" id="KW-0547">Nucleotide-binding</keyword>
<feature type="compositionally biased region" description="Pro residues" evidence="13">
    <location>
        <begin position="303"/>
        <end position="322"/>
    </location>
</feature>
<keyword evidence="10 14" id="KW-1133">Transmembrane helix</keyword>
<keyword evidence="17" id="KW-1185">Reference proteome</keyword>
<dbReference type="PANTHER" id="PTHR43289:SF6">
    <property type="entry name" value="SERINE_THREONINE-PROTEIN KINASE NEKL-3"/>
    <property type="match status" value="1"/>
</dbReference>
<keyword evidence="3" id="KW-1003">Cell membrane</keyword>
<evidence type="ECO:0000313" key="17">
    <source>
        <dbReference type="Proteomes" id="UP000465304"/>
    </source>
</evidence>
<evidence type="ECO:0000256" key="14">
    <source>
        <dbReference type="SAM" id="Phobius"/>
    </source>
</evidence>
<evidence type="ECO:0000256" key="1">
    <source>
        <dbReference type="ARBA" id="ARBA00004162"/>
    </source>
</evidence>
<feature type="region of interest" description="Disordered" evidence="13">
    <location>
        <begin position="297"/>
        <end position="323"/>
    </location>
</feature>
<feature type="domain" description="Protein kinase" evidence="15">
    <location>
        <begin position="17"/>
        <end position="276"/>
    </location>
</feature>
<dbReference type="Gene3D" id="3.30.200.20">
    <property type="entry name" value="Phosphorylase Kinase, domain 1"/>
    <property type="match status" value="1"/>
</dbReference>
<feature type="region of interest" description="Disordered" evidence="13">
    <location>
        <begin position="355"/>
        <end position="409"/>
    </location>
</feature>
<dbReference type="SUPFAM" id="SSF56112">
    <property type="entry name" value="Protein kinase-like (PK-like)"/>
    <property type="match status" value="1"/>
</dbReference>
<dbReference type="InterPro" id="IPR000719">
    <property type="entry name" value="Prot_kinase_dom"/>
</dbReference>
<name>A0A7I9ZJ18_9MYCO</name>
<dbReference type="GO" id="GO:0005524">
    <property type="term" value="F:ATP binding"/>
    <property type="evidence" value="ECO:0007669"/>
    <property type="project" value="UniProtKB-UniRule"/>
</dbReference>
<evidence type="ECO:0000256" key="10">
    <source>
        <dbReference type="ARBA" id="ARBA00022989"/>
    </source>
</evidence>
<dbReference type="EC" id="2.7.11.1" evidence="2"/>
<feature type="binding site" evidence="12">
    <location>
        <position position="46"/>
    </location>
    <ligand>
        <name>ATP</name>
        <dbReference type="ChEBI" id="CHEBI:30616"/>
    </ligand>
</feature>
<dbReference type="Pfam" id="PF00069">
    <property type="entry name" value="Pkinase"/>
    <property type="match status" value="1"/>
</dbReference>
<evidence type="ECO:0000256" key="8">
    <source>
        <dbReference type="ARBA" id="ARBA00022777"/>
    </source>
</evidence>
<feature type="transmembrane region" description="Helical" evidence="14">
    <location>
        <begin position="330"/>
        <end position="352"/>
    </location>
</feature>
<dbReference type="InterPro" id="IPR017441">
    <property type="entry name" value="Protein_kinase_ATP_BS"/>
</dbReference>
<gene>
    <name evidence="16" type="ORF">MHIP_10910</name>
</gene>
<dbReference type="CDD" id="cd14014">
    <property type="entry name" value="STKc_PknB_like"/>
    <property type="match status" value="1"/>
</dbReference>
<evidence type="ECO:0000256" key="7">
    <source>
        <dbReference type="ARBA" id="ARBA00022741"/>
    </source>
</evidence>
<evidence type="ECO:0000256" key="11">
    <source>
        <dbReference type="ARBA" id="ARBA00023136"/>
    </source>
</evidence>
<evidence type="ECO:0000256" key="3">
    <source>
        <dbReference type="ARBA" id="ARBA00022475"/>
    </source>
</evidence>
<dbReference type="Gene3D" id="1.10.510.10">
    <property type="entry name" value="Transferase(Phosphotransferase) domain 1"/>
    <property type="match status" value="1"/>
</dbReference>
<dbReference type="PROSITE" id="PS00108">
    <property type="entry name" value="PROTEIN_KINASE_ST"/>
    <property type="match status" value="1"/>
</dbReference>
<dbReference type="FunFam" id="3.30.200.20:FF:000348">
    <property type="entry name" value="Serine/threonine protein kinase"/>
    <property type="match status" value="1"/>
</dbReference>
<organism evidence="16 17">
    <name type="scientific">Mycolicibacterium hippocampi</name>
    <dbReference type="NCBI Taxonomy" id="659824"/>
    <lineage>
        <taxon>Bacteria</taxon>
        <taxon>Bacillati</taxon>
        <taxon>Actinomycetota</taxon>
        <taxon>Actinomycetes</taxon>
        <taxon>Mycobacteriales</taxon>
        <taxon>Mycobacteriaceae</taxon>
        <taxon>Mycolicibacterium</taxon>
    </lineage>
</organism>
<dbReference type="AlphaFoldDB" id="A0A7I9ZJ18"/>
<dbReference type="EMBL" id="BLLB01000002">
    <property type="protein sequence ID" value="GFH00608.1"/>
    <property type="molecule type" value="Genomic_DNA"/>
</dbReference>
<feature type="compositionally biased region" description="Pro residues" evidence="13">
    <location>
        <begin position="388"/>
        <end position="404"/>
    </location>
</feature>
<comment type="subcellular location">
    <subcellularLocation>
        <location evidence="1">Cell membrane</location>
        <topology evidence="1">Single-pass membrane protein</topology>
    </subcellularLocation>
</comment>
<dbReference type="PANTHER" id="PTHR43289">
    <property type="entry name" value="MITOGEN-ACTIVATED PROTEIN KINASE KINASE KINASE 20-RELATED"/>
    <property type="match status" value="1"/>
</dbReference>
<dbReference type="SMART" id="SM00220">
    <property type="entry name" value="S_TKc"/>
    <property type="match status" value="1"/>
</dbReference>
<accession>A0A7I9ZJ18</accession>
<dbReference type="GO" id="GO:0004674">
    <property type="term" value="F:protein serine/threonine kinase activity"/>
    <property type="evidence" value="ECO:0007669"/>
    <property type="project" value="UniProtKB-KW"/>
</dbReference>
<comment type="caution">
    <text evidence="16">The sequence shown here is derived from an EMBL/GenBank/DDBJ whole genome shotgun (WGS) entry which is preliminary data.</text>
</comment>
<dbReference type="FunFam" id="1.10.510.10:FF:000021">
    <property type="entry name" value="Serine/threonine protein kinase"/>
    <property type="match status" value="1"/>
</dbReference>